<keyword evidence="3" id="KW-1185">Reference proteome</keyword>
<feature type="transmembrane region" description="Helical" evidence="1">
    <location>
        <begin position="141"/>
        <end position="160"/>
    </location>
</feature>
<proteinExistence type="predicted"/>
<evidence type="ECO:0000313" key="2">
    <source>
        <dbReference type="EMBL" id="CAG5080345.1"/>
    </source>
</evidence>
<reference evidence="2 3" key="1">
    <citation type="submission" date="2021-04" db="EMBL/GenBank/DDBJ databases">
        <authorList>
            <person name="Bliznina A."/>
        </authorList>
    </citation>
    <scope>NUCLEOTIDE SEQUENCE [LARGE SCALE GENOMIC DNA]</scope>
</reference>
<gene>
    <name evidence="2" type="ORF">OKIOD_LOCUS1105</name>
</gene>
<organism evidence="2 3">
    <name type="scientific">Oikopleura dioica</name>
    <name type="common">Tunicate</name>
    <dbReference type="NCBI Taxonomy" id="34765"/>
    <lineage>
        <taxon>Eukaryota</taxon>
        <taxon>Metazoa</taxon>
        <taxon>Chordata</taxon>
        <taxon>Tunicata</taxon>
        <taxon>Appendicularia</taxon>
        <taxon>Copelata</taxon>
        <taxon>Oikopleuridae</taxon>
        <taxon>Oikopleura</taxon>
    </lineage>
</organism>
<evidence type="ECO:0000313" key="3">
    <source>
        <dbReference type="Proteomes" id="UP001158576"/>
    </source>
</evidence>
<keyword evidence="1" id="KW-1133">Transmembrane helix</keyword>
<keyword evidence="1" id="KW-0472">Membrane</keyword>
<protein>
    <submittedName>
        <fullName evidence="2">Oidioi.mRNA.OKI2018_I69.PAR.g9547.t1.cds</fullName>
    </submittedName>
</protein>
<dbReference type="EMBL" id="OU015568">
    <property type="protein sequence ID" value="CAG5080345.1"/>
    <property type="molecule type" value="Genomic_DNA"/>
</dbReference>
<evidence type="ECO:0000256" key="1">
    <source>
        <dbReference type="SAM" id="Phobius"/>
    </source>
</evidence>
<keyword evidence="1" id="KW-0812">Transmembrane</keyword>
<dbReference type="Proteomes" id="UP001158576">
    <property type="component" value="Chromosome PAR"/>
</dbReference>
<accession>A0ABN7RQD6</accession>
<name>A0ABN7RQD6_OIKDI</name>
<sequence>MSSFDEDIFLAIEQREWTVECTSSTSGFVLVDCFFKSIEKDPIEETFFFSSNNMVMCGENADAGEPVIDYCNNLAYRLATHVDIPIRQGENARDIIDIAKDISSFLMSETIENNECITDCSYKSRLLKRRAESFSWEKHKYFIGLGVIVLFAMLLIGLLVKKLLRKRSREITRDNVNSSQDDSLLRTA</sequence>